<sequence>METILLDSPLCRPSELTTRNAEGKSVLTLEGAAYLIHLFQHGYLIEFDPDLTGELNALPYLRLDRAATRQAFLLIQAQAGTKVEVKEAANVLWHMIREFQTEALTRATSWLRGAEAEAKLTELFARELRVEGEEVIGYYPKAGGFTCFDTTTGELDCRIIWTKDEDAAHRWLLRTIDKQDLPQQAQGT</sequence>
<comment type="caution">
    <text evidence="1">The sequence shown here is derived from an EMBL/GenBank/DDBJ whole genome shotgun (WGS) entry which is preliminary data.</text>
</comment>
<evidence type="ECO:0000313" key="1">
    <source>
        <dbReference type="EMBL" id="MBO3273083.1"/>
    </source>
</evidence>
<accession>A0ABS3TI75</accession>
<name>A0ABS3TI75_9BACT</name>
<organism evidence="1 2">
    <name type="scientific">Hymenobacter defluvii</name>
    <dbReference type="NCBI Taxonomy" id="2054411"/>
    <lineage>
        <taxon>Bacteria</taxon>
        <taxon>Pseudomonadati</taxon>
        <taxon>Bacteroidota</taxon>
        <taxon>Cytophagia</taxon>
        <taxon>Cytophagales</taxon>
        <taxon>Hymenobacteraceae</taxon>
        <taxon>Hymenobacter</taxon>
    </lineage>
</organism>
<reference evidence="1 2" key="1">
    <citation type="submission" date="2021-03" db="EMBL/GenBank/DDBJ databases">
        <authorList>
            <person name="Kim M.K."/>
        </authorList>
    </citation>
    <scope>NUCLEOTIDE SEQUENCE [LARGE SCALE GENOMIC DNA]</scope>
    <source>
        <strain evidence="1 2">BT507</strain>
    </source>
</reference>
<proteinExistence type="predicted"/>
<dbReference type="EMBL" id="JAGETX010000024">
    <property type="protein sequence ID" value="MBO3273083.1"/>
    <property type="molecule type" value="Genomic_DNA"/>
</dbReference>
<keyword evidence="2" id="KW-1185">Reference proteome</keyword>
<dbReference type="RefSeq" id="WP_208309230.1">
    <property type="nucleotide sequence ID" value="NZ_JAGETX010000024.1"/>
</dbReference>
<dbReference type="Proteomes" id="UP000670527">
    <property type="component" value="Unassembled WGS sequence"/>
</dbReference>
<gene>
    <name evidence="1" type="ORF">J4D97_20705</name>
</gene>
<evidence type="ECO:0000313" key="2">
    <source>
        <dbReference type="Proteomes" id="UP000670527"/>
    </source>
</evidence>
<protein>
    <submittedName>
        <fullName evidence="1">Uncharacterized protein</fullName>
    </submittedName>
</protein>